<evidence type="ECO:0000313" key="2">
    <source>
        <dbReference type="Proteomes" id="UP000255283"/>
    </source>
</evidence>
<name>A0AAQ1UPK7_9BACT</name>
<dbReference type="EMBL" id="UGTJ01000002">
    <property type="protein sequence ID" value="SUB96745.1"/>
    <property type="molecule type" value="Genomic_DNA"/>
</dbReference>
<dbReference type="AlphaFoldDB" id="A0AAQ1UPK7"/>
<protein>
    <submittedName>
        <fullName evidence="1">Uncharacterized protein</fullName>
    </submittedName>
</protein>
<comment type="caution">
    <text evidence="1">The sequence shown here is derived from an EMBL/GenBank/DDBJ whole genome shotgun (WGS) entry which is preliminary data.</text>
</comment>
<proteinExistence type="predicted"/>
<sequence length="99" mass="11416">MLFFRCTCHPMVYSTKPTKIEKKPYMAFPHAHLSGLSHLPYPAHLPHQFFHSAQTILQKRPNEKLKEALLESRSGRAAACSKVEKPPYRGLRACWWIGN</sequence>
<organism evidence="1 2">
    <name type="scientific">Segatella buccae</name>
    <dbReference type="NCBI Taxonomy" id="28126"/>
    <lineage>
        <taxon>Bacteria</taxon>
        <taxon>Pseudomonadati</taxon>
        <taxon>Bacteroidota</taxon>
        <taxon>Bacteroidia</taxon>
        <taxon>Bacteroidales</taxon>
        <taxon>Prevotellaceae</taxon>
        <taxon>Segatella</taxon>
    </lineage>
</organism>
<reference evidence="1 2" key="1">
    <citation type="submission" date="2018-06" db="EMBL/GenBank/DDBJ databases">
        <authorList>
            <consortium name="Pathogen Informatics"/>
            <person name="Doyle S."/>
        </authorList>
    </citation>
    <scope>NUCLEOTIDE SEQUENCE [LARGE SCALE GENOMIC DNA]</scope>
    <source>
        <strain evidence="1 2">NCTC13063</strain>
    </source>
</reference>
<gene>
    <name evidence="1" type="ORF">NCTC13063_02516</name>
</gene>
<dbReference type="Proteomes" id="UP000255283">
    <property type="component" value="Unassembled WGS sequence"/>
</dbReference>
<evidence type="ECO:0000313" key="1">
    <source>
        <dbReference type="EMBL" id="SUB96745.1"/>
    </source>
</evidence>
<accession>A0AAQ1UPK7</accession>